<name>A0A0P1BQP1_9BASI</name>
<dbReference type="GO" id="GO:0000422">
    <property type="term" value="P:autophagy of mitochondrion"/>
    <property type="evidence" value="ECO:0007669"/>
    <property type="project" value="TreeGrafter"/>
</dbReference>
<dbReference type="PROSITE" id="PS50195">
    <property type="entry name" value="PX"/>
    <property type="match status" value="1"/>
</dbReference>
<evidence type="ECO:0000256" key="5">
    <source>
        <dbReference type="ARBA" id="ARBA00022490"/>
    </source>
</evidence>
<dbReference type="GO" id="GO:0035091">
    <property type="term" value="F:phosphatidylinositol binding"/>
    <property type="evidence" value="ECO:0007669"/>
    <property type="project" value="InterPro"/>
</dbReference>
<feature type="region of interest" description="Disordered" evidence="13">
    <location>
        <begin position="389"/>
        <end position="408"/>
    </location>
</feature>
<feature type="compositionally biased region" description="Polar residues" evidence="13">
    <location>
        <begin position="37"/>
        <end position="46"/>
    </location>
</feature>
<evidence type="ECO:0000256" key="4">
    <source>
        <dbReference type="ARBA" id="ARBA00022448"/>
    </source>
</evidence>
<dbReference type="OrthoDB" id="205639at2759"/>
<feature type="coiled-coil region" evidence="12">
    <location>
        <begin position="260"/>
        <end position="287"/>
    </location>
</feature>
<evidence type="ECO:0000256" key="7">
    <source>
        <dbReference type="ARBA" id="ARBA00023006"/>
    </source>
</evidence>
<keyword evidence="8" id="KW-0446">Lipid-binding</keyword>
<keyword evidence="16" id="KW-1185">Reference proteome</keyword>
<sequence>MDGDDAFTSVTWDRSDDAAFNQAGSSLPGSSGGGKSTTSEDVSFGSSLGPAGPATPGIDGITRHALAPLARGASEGDGERPKWQGFLLVQVCEPRRENEGTKEAFISYGIRAETNLSHFTRTRLTTRRRFQDFVFLRDNLKRDFPACLVPPLPDKHRLEYLTGDRFSVEFIERRQADLQLFLERTCRHPTLQRAQLLRTFLESTEWHVDMHTHVSSTHGRQSNENHYSGPGGGQPGGLLDGLTDTLLNAFTKVRKPDEKYEAMKDKLERLEEGLASTERVVTRARARHGDLATDYEDLAGAIEGLGYLESGITDPLNRFAAANMEWSRMQKQLASRSTDDLLSSVHALLAYASSHRNLLRLRDQKQLDFEELTDYLSGVVTERDRLASLSSPHGAGHGHGGVRGPGIGGYLRDRFDSVRGVDEERTRVQRMQRLDGRINELQEAVTTSHDVSVAFSQQVAREHTVFTMAKEYEMKELLGDFVDGQIDMWKRGEKLWDELLDKWPEVDA</sequence>
<dbReference type="GO" id="GO:0010008">
    <property type="term" value="C:endosome membrane"/>
    <property type="evidence" value="ECO:0007669"/>
    <property type="project" value="UniProtKB-SubCell"/>
</dbReference>
<dbReference type="GO" id="GO:0061709">
    <property type="term" value="P:reticulophagy"/>
    <property type="evidence" value="ECO:0007669"/>
    <property type="project" value="TreeGrafter"/>
</dbReference>
<keyword evidence="7" id="KW-0072">Autophagy</keyword>
<keyword evidence="6" id="KW-0967">Endosome</keyword>
<dbReference type="Pfam" id="PF00787">
    <property type="entry name" value="PX"/>
    <property type="match status" value="1"/>
</dbReference>
<evidence type="ECO:0000259" key="14">
    <source>
        <dbReference type="PROSITE" id="PS50195"/>
    </source>
</evidence>
<evidence type="ECO:0000256" key="11">
    <source>
        <dbReference type="ARBA" id="ARBA00041273"/>
    </source>
</evidence>
<dbReference type="GO" id="GO:0000407">
    <property type="term" value="C:phagophore assembly site"/>
    <property type="evidence" value="ECO:0007669"/>
    <property type="project" value="TreeGrafter"/>
</dbReference>
<dbReference type="FunFam" id="1.20.1270.60:FF:000042">
    <property type="entry name" value="Vacuolar targeting protein Atg24"/>
    <property type="match status" value="1"/>
</dbReference>
<dbReference type="STRING" id="401625.A0A0P1BQP1"/>
<protein>
    <recommendedName>
        <fullName evidence="10">Sorting nexin-4</fullName>
    </recommendedName>
    <alternativeName>
        <fullName evidence="11">Autophagy-related protein 24</fullName>
    </alternativeName>
</protein>
<accession>A0A0P1BQP1</accession>
<comment type="similarity">
    <text evidence="3">Belongs to the sorting nexin family.</text>
</comment>
<feature type="compositionally biased region" description="Gly residues" evidence="13">
    <location>
        <begin position="395"/>
        <end position="408"/>
    </location>
</feature>
<organism evidence="15 16">
    <name type="scientific">Ceraceosorus bombacis</name>
    <dbReference type="NCBI Taxonomy" id="401625"/>
    <lineage>
        <taxon>Eukaryota</taxon>
        <taxon>Fungi</taxon>
        <taxon>Dikarya</taxon>
        <taxon>Basidiomycota</taxon>
        <taxon>Ustilaginomycotina</taxon>
        <taxon>Exobasidiomycetes</taxon>
        <taxon>Ceraceosorales</taxon>
        <taxon>Ceraceosoraceae</taxon>
        <taxon>Ceraceosorus</taxon>
    </lineage>
</organism>
<evidence type="ECO:0000256" key="2">
    <source>
        <dbReference type="ARBA" id="ARBA00004496"/>
    </source>
</evidence>
<dbReference type="Gene3D" id="1.20.1270.60">
    <property type="entry name" value="Arfaptin homology (AH) domain/BAR domain"/>
    <property type="match status" value="1"/>
</dbReference>
<reference evidence="15 16" key="1">
    <citation type="submission" date="2014-09" db="EMBL/GenBank/DDBJ databases">
        <authorList>
            <person name="Magalhaes I.L.F."/>
            <person name="Oliveira U."/>
            <person name="Santos F.R."/>
            <person name="Vidigal T.H.D.A."/>
            <person name="Brescovit A.D."/>
            <person name="Santos A.J."/>
        </authorList>
    </citation>
    <scope>NUCLEOTIDE SEQUENCE [LARGE SCALE GENOMIC DNA]</scope>
</reference>
<proteinExistence type="inferred from homology"/>
<dbReference type="Gene3D" id="3.30.1520.10">
    <property type="entry name" value="Phox-like domain"/>
    <property type="match status" value="1"/>
</dbReference>
<evidence type="ECO:0000313" key="16">
    <source>
        <dbReference type="Proteomes" id="UP000054845"/>
    </source>
</evidence>
<keyword evidence="9" id="KW-0472">Membrane</keyword>
<keyword evidence="4" id="KW-0813">Transport</keyword>
<feature type="compositionally biased region" description="Polar residues" evidence="13">
    <location>
        <begin position="214"/>
        <end position="226"/>
    </location>
</feature>
<dbReference type="PANTHER" id="PTHR45949">
    <property type="entry name" value="SORTING NEXIN-4"/>
    <property type="match status" value="1"/>
</dbReference>
<evidence type="ECO:0000256" key="3">
    <source>
        <dbReference type="ARBA" id="ARBA00010883"/>
    </source>
</evidence>
<feature type="domain" description="PX" evidence="14">
    <location>
        <begin position="86"/>
        <end position="208"/>
    </location>
</feature>
<dbReference type="Proteomes" id="UP000054845">
    <property type="component" value="Unassembled WGS sequence"/>
</dbReference>
<evidence type="ECO:0000256" key="9">
    <source>
        <dbReference type="ARBA" id="ARBA00023136"/>
    </source>
</evidence>
<dbReference type="PANTHER" id="PTHR45949:SF2">
    <property type="entry name" value="SORTING NEXIN-4"/>
    <property type="match status" value="1"/>
</dbReference>
<evidence type="ECO:0000256" key="8">
    <source>
        <dbReference type="ARBA" id="ARBA00023121"/>
    </source>
</evidence>
<dbReference type="GO" id="GO:0034727">
    <property type="term" value="P:piecemeal microautophagy of the nucleus"/>
    <property type="evidence" value="ECO:0007669"/>
    <property type="project" value="TreeGrafter"/>
</dbReference>
<dbReference type="InterPro" id="IPR001683">
    <property type="entry name" value="PX_dom"/>
</dbReference>
<evidence type="ECO:0000256" key="13">
    <source>
        <dbReference type="SAM" id="MobiDB-lite"/>
    </source>
</evidence>
<evidence type="ECO:0000313" key="15">
    <source>
        <dbReference type="EMBL" id="CEH18670.1"/>
    </source>
</evidence>
<dbReference type="SUPFAM" id="SSF64268">
    <property type="entry name" value="PX domain"/>
    <property type="match status" value="1"/>
</dbReference>
<evidence type="ECO:0000256" key="1">
    <source>
        <dbReference type="ARBA" id="ARBA00004481"/>
    </source>
</evidence>
<feature type="region of interest" description="Disordered" evidence="13">
    <location>
        <begin position="214"/>
        <end position="238"/>
    </location>
</feature>
<dbReference type="GO" id="GO:0015031">
    <property type="term" value="P:protein transport"/>
    <property type="evidence" value="ECO:0007669"/>
    <property type="project" value="TreeGrafter"/>
</dbReference>
<dbReference type="GO" id="GO:0005769">
    <property type="term" value="C:early endosome"/>
    <property type="evidence" value="ECO:0007669"/>
    <property type="project" value="TreeGrafter"/>
</dbReference>
<keyword evidence="5" id="KW-0963">Cytoplasm</keyword>
<evidence type="ECO:0000256" key="12">
    <source>
        <dbReference type="SAM" id="Coils"/>
    </source>
</evidence>
<keyword evidence="12" id="KW-0175">Coiled coil</keyword>
<evidence type="ECO:0000256" key="10">
    <source>
        <dbReference type="ARBA" id="ARBA00040748"/>
    </source>
</evidence>
<dbReference type="GO" id="GO:0032456">
    <property type="term" value="P:endocytic recycling"/>
    <property type="evidence" value="ECO:0007669"/>
    <property type="project" value="TreeGrafter"/>
</dbReference>
<dbReference type="SMART" id="SM00312">
    <property type="entry name" value="PX"/>
    <property type="match status" value="1"/>
</dbReference>
<feature type="compositionally biased region" description="Gly residues" evidence="13">
    <location>
        <begin position="229"/>
        <end position="238"/>
    </location>
</feature>
<feature type="region of interest" description="Disordered" evidence="13">
    <location>
        <begin position="1"/>
        <end position="60"/>
    </location>
</feature>
<dbReference type="InterPro" id="IPR036871">
    <property type="entry name" value="PX_dom_sf"/>
</dbReference>
<dbReference type="CDD" id="cd06863">
    <property type="entry name" value="PX_Atg24p"/>
    <property type="match status" value="1"/>
</dbReference>
<dbReference type="EMBL" id="CCYA01000276">
    <property type="protein sequence ID" value="CEH18670.1"/>
    <property type="molecule type" value="Genomic_DNA"/>
</dbReference>
<comment type="subcellular location">
    <subcellularLocation>
        <location evidence="2">Cytoplasm</location>
    </subcellularLocation>
    <subcellularLocation>
        <location evidence="1">Endosome membrane</location>
        <topology evidence="1">Peripheral membrane protein</topology>
    </subcellularLocation>
</comment>
<dbReference type="AlphaFoldDB" id="A0A0P1BQP1"/>
<evidence type="ECO:0000256" key="6">
    <source>
        <dbReference type="ARBA" id="ARBA00022753"/>
    </source>
</evidence>
<dbReference type="InterPro" id="IPR027267">
    <property type="entry name" value="AH/BAR_dom_sf"/>
</dbReference>